<dbReference type="PANTHER" id="PTHR32251">
    <property type="entry name" value="3-OXO-5-ALPHA-STEROID 4-DEHYDROGENASE"/>
    <property type="match status" value="1"/>
</dbReference>
<gene>
    <name evidence="2" type="ordered locus">Tpau_3586</name>
</gene>
<reference evidence="3" key="1">
    <citation type="submission" date="2010-03" db="EMBL/GenBank/DDBJ databases">
        <title>The complete chromosome of Tsukamurella paurometabola DSM 20162.</title>
        <authorList>
            <consortium name="US DOE Joint Genome Institute (JGI-PGF)"/>
            <person name="Lucas S."/>
            <person name="Copeland A."/>
            <person name="Lapidus A."/>
            <person name="Glavina del Rio T."/>
            <person name="Dalin E."/>
            <person name="Tice H."/>
            <person name="Bruce D."/>
            <person name="Goodwin L."/>
            <person name="Pitluck S."/>
            <person name="Kyrpides N."/>
            <person name="Mavromatis K."/>
            <person name="Ivanova N."/>
            <person name="Mikhailova N."/>
            <person name="Munk A.C."/>
            <person name="Brettin T."/>
            <person name="Detter J.C."/>
            <person name="Tapia R."/>
            <person name="Han C."/>
            <person name="Larimer F."/>
            <person name="Land M."/>
            <person name="Hauser L."/>
            <person name="Markowitz V."/>
            <person name="Cheng J.-F."/>
            <person name="Hugenholtz P."/>
            <person name="Woyke T."/>
            <person name="Wu D."/>
            <person name="Jando M."/>
            <person name="Brambilla E."/>
            <person name="Klenk H.-P."/>
            <person name="Eisen J.A."/>
        </authorList>
    </citation>
    <scope>NUCLEOTIDE SEQUENCE [LARGE SCALE GENOMIC DNA]</scope>
    <source>
        <strain evidence="3">ATCC 8368 / DSM 20162 / CCUG 35730 / CIP 100753 / JCM 10117 / KCTC 9821 / NBRC 16120 / NCIMB 702349 / NCTC 13040</strain>
    </source>
</reference>
<reference evidence="2 3" key="2">
    <citation type="journal article" date="2011" name="Stand. Genomic Sci.">
        <title>Complete genome sequence of Tsukamurella paurometabola type strain (no. 33).</title>
        <authorList>
            <person name="Munk A.C."/>
            <person name="Lapidus A."/>
            <person name="Lucas S."/>
            <person name="Nolan M."/>
            <person name="Tice H."/>
            <person name="Cheng J.F."/>
            <person name="Del Rio T.G."/>
            <person name="Goodwin L."/>
            <person name="Pitluck S."/>
            <person name="Liolios K."/>
            <person name="Huntemann M."/>
            <person name="Ivanova N."/>
            <person name="Mavromatis K."/>
            <person name="Mikhailova N."/>
            <person name="Pati A."/>
            <person name="Chen A."/>
            <person name="Palaniappan K."/>
            <person name="Tapia R."/>
            <person name="Han C."/>
            <person name="Land M."/>
            <person name="Hauser L."/>
            <person name="Chang Y.J."/>
            <person name="Jeffries C.D."/>
            <person name="Brettin T."/>
            <person name="Yasawong M."/>
            <person name="Brambilla E.M."/>
            <person name="Rohde M."/>
            <person name="Sikorski J."/>
            <person name="Goker M."/>
            <person name="Detter J.C."/>
            <person name="Woyke T."/>
            <person name="Bristow J."/>
            <person name="Eisen J.A."/>
            <person name="Markowitz V."/>
            <person name="Hugenholtz P."/>
            <person name="Kyrpides N.C."/>
            <person name="Klenk H.P."/>
        </authorList>
    </citation>
    <scope>NUCLEOTIDE SEQUENCE [LARGE SCALE GENOMIC DNA]</scope>
    <source>
        <strain evidence="3">ATCC 8368 / DSM 20162 / CCUG 35730 / CIP 100753 / JCM 10117 / KCTC 9821 / NBRC 16120 / NCIMB 702349 / NCTC 13040</strain>
    </source>
</reference>
<dbReference type="PANTHER" id="PTHR32251:SF17">
    <property type="entry name" value="STEROID 5-ALPHA REDUCTASE C-TERMINAL DOMAIN-CONTAINING PROTEIN"/>
    <property type="match status" value="1"/>
</dbReference>
<dbReference type="Pfam" id="PF06966">
    <property type="entry name" value="DUF1295"/>
    <property type="match status" value="1"/>
</dbReference>
<protein>
    <submittedName>
        <fullName evidence="2">Uncharacterized protein</fullName>
    </submittedName>
</protein>
<dbReference type="InterPro" id="IPR010721">
    <property type="entry name" value="UstE-like"/>
</dbReference>
<organism evidence="2 3">
    <name type="scientific">Tsukamurella paurometabola (strain ATCC 8368 / DSM 20162 / CCUG 35730 / CIP 100753 / JCM 10117 / KCTC 9821 / NBRC 16120 / NCIMB 702349 / NCTC 13040)</name>
    <name type="common">Corynebacterium paurometabolum</name>
    <dbReference type="NCBI Taxonomy" id="521096"/>
    <lineage>
        <taxon>Bacteria</taxon>
        <taxon>Bacillati</taxon>
        <taxon>Actinomycetota</taxon>
        <taxon>Actinomycetes</taxon>
        <taxon>Mycobacteriales</taxon>
        <taxon>Tsukamurellaceae</taxon>
        <taxon>Tsukamurella</taxon>
    </lineage>
</organism>
<dbReference type="KEGG" id="tpr:Tpau_3586"/>
<keyword evidence="1" id="KW-0812">Transmembrane</keyword>
<dbReference type="RefSeq" id="WP_013128160.1">
    <property type="nucleotide sequence ID" value="NC_014158.1"/>
</dbReference>
<feature type="transmembrane region" description="Helical" evidence="1">
    <location>
        <begin position="61"/>
        <end position="81"/>
    </location>
</feature>
<keyword evidence="3" id="KW-1185">Reference proteome</keyword>
<name>D5UXS7_TSUPD</name>
<dbReference type="eggNOG" id="COG3752">
    <property type="taxonomic scope" value="Bacteria"/>
</dbReference>
<proteinExistence type="predicted"/>
<dbReference type="EMBL" id="CP001966">
    <property type="protein sequence ID" value="ADG80164.1"/>
    <property type="molecule type" value="Genomic_DNA"/>
</dbReference>
<accession>D5UXS7</accession>
<feature type="transmembrane region" description="Helical" evidence="1">
    <location>
        <begin position="191"/>
        <end position="209"/>
    </location>
</feature>
<keyword evidence="1" id="KW-1133">Transmembrane helix</keyword>
<sequence length="264" mass="28429">MSGFLVVTAWSVLALAAVQAITFTVGRAIGRYNVVDVAWGAGIVAVAWIALFLGDGDRIRGAVITAIVTVWGVRLSWHMWIKSAGKGEDPRYVDLLDRAGGGGIGTVIRKIFVVQGAAQWFVSLPVQVSAVTGSTTGVALIVAAAGLAAAVVGIGFEAVGDHQLRVFKADPAHRGAIMDRGLWAWTRHPNYFGDACTWWGVWLIAASAWPGVLTVASPALMTYFLVHATGARLLERFMSQRPGWDEYAARTSFFVPLPPRRERR</sequence>
<dbReference type="STRING" id="521096.Tpau_3586"/>
<dbReference type="Proteomes" id="UP000001213">
    <property type="component" value="Chromosome"/>
</dbReference>
<feature type="transmembrane region" description="Helical" evidence="1">
    <location>
        <begin position="36"/>
        <end position="54"/>
    </location>
</feature>
<dbReference type="AlphaFoldDB" id="D5UXS7"/>
<keyword evidence="1" id="KW-0472">Membrane</keyword>
<dbReference type="Gene3D" id="1.20.120.1630">
    <property type="match status" value="1"/>
</dbReference>
<dbReference type="PROSITE" id="PS50244">
    <property type="entry name" value="S5A_REDUCTASE"/>
    <property type="match status" value="1"/>
</dbReference>
<evidence type="ECO:0000313" key="2">
    <source>
        <dbReference type="EMBL" id="ADG80164.1"/>
    </source>
</evidence>
<dbReference type="HOGENOM" id="CLU_043418_3_1_11"/>
<evidence type="ECO:0000313" key="3">
    <source>
        <dbReference type="Proteomes" id="UP000001213"/>
    </source>
</evidence>
<evidence type="ECO:0000256" key="1">
    <source>
        <dbReference type="SAM" id="Phobius"/>
    </source>
</evidence>
<dbReference type="GO" id="GO:0016020">
    <property type="term" value="C:membrane"/>
    <property type="evidence" value="ECO:0007669"/>
    <property type="project" value="TreeGrafter"/>
</dbReference>
<feature type="transmembrane region" description="Helical" evidence="1">
    <location>
        <begin position="138"/>
        <end position="159"/>
    </location>
</feature>